<reference evidence="2 3" key="1">
    <citation type="submission" date="2020-08" db="EMBL/GenBank/DDBJ databases">
        <title>Genomic Encyclopedia of Type Strains, Phase IV (KMG-IV): sequencing the most valuable type-strain genomes for metagenomic binning, comparative biology and taxonomic classification.</title>
        <authorList>
            <person name="Goeker M."/>
        </authorList>
    </citation>
    <scope>NUCLEOTIDE SEQUENCE [LARGE SCALE GENOMIC DNA]</scope>
    <source>
        <strain evidence="2 3">DSM 21255</strain>
    </source>
</reference>
<evidence type="ECO:0000313" key="2">
    <source>
        <dbReference type="EMBL" id="MBB6477408.1"/>
    </source>
</evidence>
<evidence type="ECO:0000313" key="3">
    <source>
        <dbReference type="Proteomes" id="UP000591941"/>
    </source>
</evidence>
<keyword evidence="3" id="KW-1185">Reference proteome</keyword>
<gene>
    <name evidence="2" type="ORF">HNR45_000438</name>
</gene>
<evidence type="ECO:0000256" key="1">
    <source>
        <dbReference type="SAM" id="Phobius"/>
    </source>
</evidence>
<feature type="transmembrane region" description="Helical" evidence="1">
    <location>
        <begin position="137"/>
        <end position="159"/>
    </location>
</feature>
<name>A0A841R3K0_9FIRM</name>
<dbReference type="EMBL" id="JACHHI010000002">
    <property type="protein sequence ID" value="MBB6477408.1"/>
    <property type="molecule type" value="Genomic_DNA"/>
</dbReference>
<organism evidence="2 3">
    <name type="scientific">Negativicoccus succinicivorans</name>
    <dbReference type="NCBI Taxonomy" id="620903"/>
    <lineage>
        <taxon>Bacteria</taxon>
        <taxon>Bacillati</taxon>
        <taxon>Bacillota</taxon>
        <taxon>Negativicutes</taxon>
        <taxon>Veillonellales</taxon>
        <taxon>Veillonellaceae</taxon>
        <taxon>Negativicoccus</taxon>
    </lineage>
</organism>
<accession>A0A841R3K0</accession>
<keyword evidence="1" id="KW-1133">Transmembrane helix</keyword>
<protein>
    <submittedName>
        <fullName evidence="2">Uncharacterized protein</fullName>
    </submittedName>
</protein>
<keyword evidence="1" id="KW-0812">Transmembrane</keyword>
<sequence>MQAPSDLITTIKLTAAEYLRWQEVAVERFHDVPELGAILSEMQQSENLYNFVAQKGIYQYRTKLDPDVWQEIVRRYTAAREQLAPYATADSLPEPRRQEFAHVFSRMEAQHAALTEAVDDWFYQESARTERKAKKGCLGLGVALLAIGASPAALLWWWLA</sequence>
<dbReference type="GeneID" id="93485717"/>
<comment type="caution">
    <text evidence="2">The sequence shown here is derived from an EMBL/GenBank/DDBJ whole genome shotgun (WGS) entry which is preliminary data.</text>
</comment>
<dbReference type="Proteomes" id="UP000591941">
    <property type="component" value="Unassembled WGS sequence"/>
</dbReference>
<dbReference type="AlphaFoldDB" id="A0A841R3K0"/>
<proteinExistence type="predicted"/>
<keyword evidence="1" id="KW-0472">Membrane</keyword>
<dbReference type="RefSeq" id="WP_024048345.1">
    <property type="nucleotide sequence ID" value="NZ_CABWNB010000003.1"/>
</dbReference>